<sequence length="300" mass="33576">MRQLTVALDGSGDFNCVQEAIDAVRVHWQSDTRILIKNGVYREKIIIPDNKTRIWLVGESREGTILSNNEYARIVGTDGKEIGTFQTPVLTMAGDDCRLENLTVQNTAGYGHEIGQALALYIAGDRVTVHNVSLLGNQDTLYTCKGRNYFRGCYIEGHIDFIFGSATVVFDECEIHSLRDGYITAASTEHYRPYGYVFLKCRLTGAADNGTVFLGRPWRPYAHTAFIDTWMGAHIHAEGWDHWDDPNNESTVRYYEYGSTGPGANQSSRVGWSKLLTQEEAEQMTPAHILAGIDGWNPNE</sequence>
<evidence type="ECO:0000313" key="6">
    <source>
        <dbReference type="Proteomes" id="UP001300012"/>
    </source>
</evidence>
<dbReference type="PANTHER" id="PTHR31321:SF57">
    <property type="entry name" value="PECTINESTERASE 53-RELATED"/>
    <property type="match status" value="1"/>
</dbReference>
<keyword evidence="6" id="KW-1185">Reference proteome</keyword>
<comment type="similarity">
    <text evidence="1">Belongs to the pectinesterase family.</text>
</comment>
<dbReference type="PANTHER" id="PTHR31321">
    <property type="entry name" value="ACYL-COA THIOESTER HYDROLASE YBHC-RELATED"/>
    <property type="match status" value="1"/>
</dbReference>
<dbReference type="InterPro" id="IPR000070">
    <property type="entry name" value="Pectinesterase_cat"/>
</dbReference>
<gene>
    <name evidence="5" type="ORF">NV381_14715</name>
</gene>
<evidence type="ECO:0000256" key="2">
    <source>
        <dbReference type="ARBA" id="ARBA00022801"/>
    </source>
</evidence>
<keyword evidence="3" id="KW-0063">Aspartyl esterase</keyword>
<dbReference type="InterPro" id="IPR011050">
    <property type="entry name" value="Pectin_lyase_fold/virulence"/>
</dbReference>
<accession>A0ABT1YHM0</accession>
<dbReference type="Gene3D" id="2.160.20.10">
    <property type="entry name" value="Single-stranded right-handed beta-helix, Pectin lyase-like"/>
    <property type="match status" value="1"/>
</dbReference>
<organism evidence="5 6">
    <name type="scientific">Paenibacillus radicis</name>
    <name type="common">ex Xue et al. 2023</name>
    <dbReference type="NCBI Taxonomy" id="2972489"/>
    <lineage>
        <taxon>Bacteria</taxon>
        <taxon>Bacillati</taxon>
        <taxon>Bacillota</taxon>
        <taxon>Bacilli</taxon>
        <taxon>Bacillales</taxon>
        <taxon>Paenibacillaceae</taxon>
        <taxon>Paenibacillus</taxon>
    </lineage>
</organism>
<keyword evidence="2" id="KW-0378">Hydrolase</keyword>
<protein>
    <submittedName>
        <fullName evidence="5">Pectinesterase family protein</fullName>
    </submittedName>
</protein>
<evidence type="ECO:0000259" key="4">
    <source>
        <dbReference type="Pfam" id="PF01095"/>
    </source>
</evidence>
<dbReference type="InterPro" id="IPR012334">
    <property type="entry name" value="Pectin_lyas_fold"/>
</dbReference>
<dbReference type="SUPFAM" id="SSF51126">
    <property type="entry name" value="Pectin lyase-like"/>
    <property type="match status" value="1"/>
</dbReference>
<dbReference type="Pfam" id="PF01095">
    <property type="entry name" value="Pectinesterase"/>
    <property type="match status" value="1"/>
</dbReference>
<feature type="domain" description="Pectinesterase catalytic" evidence="4">
    <location>
        <begin position="4"/>
        <end position="291"/>
    </location>
</feature>
<dbReference type="EMBL" id="JANQBD010000009">
    <property type="protein sequence ID" value="MCR8632457.1"/>
    <property type="molecule type" value="Genomic_DNA"/>
</dbReference>
<evidence type="ECO:0000256" key="1">
    <source>
        <dbReference type="ARBA" id="ARBA00008891"/>
    </source>
</evidence>
<comment type="caution">
    <text evidence="5">The sequence shown here is derived from an EMBL/GenBank/DDBJ whole genome shotgun (WGS) entry which is preliminary data.</text>
</comment>
<dbReference type="Proteomes" id="UP001300012">
    <property type="component" value="Unassembled WGS sequence"/>
</dbReference>
<name>A0ABT1YHM0_9BACL</name>
<evidence type="ECO:0000256" key="3">
    <source>
        <dbReference type="ARBA" id="ARBA00023085"/>
    </source>
</evidence>
<dbReference type="RefSeq" id="WP_258214040.1">
    <property type="nucleotide sequence ID" value="NZ_JANQBD010000009.1"/>
</dbReference>
<proteinExistence type="inferred from homology"/>
<reference evidence="5 6" key="1">
    <citation type="submission" date="2022-08" db="EMBL/GenBank/DDBJ databases">
        <title>Paenibacillus endoradicis sp. nov., Paenibacillus radicibacter sp. nov and Paenibacillus pararadicis sp. nov., three cold-adapted plant growth-promoting bacteria isolated from root of Larix gmelinii in Great Khingan.</title>
        <authorList>
            <person name="Xue H."/>
        </authorList>
    </citation>
    <scope>NUCLEOTIDE SEQUENCE [LARGE SCALE GENOMIC DNA]</scope>
    <source>
        <strain evidence="5 6">N5-1-1-5</strain>
    </source>
</reference>
<evidence type="ECO:0000313" key="5">
    <source>
        <dbReference type="EMBL" id="MCR8632457.1"/>
    </source>
</evidence>